<name>A0A563U4J1_9SPHI</name>
<sequence length="247" mass="25636">MKNQIKKIAITASLALMTSMAFAQVAPANRNLPAPPAGGPGQLPPPPPGRPDAGPGRAFGLRTLTTLTGKVTAYQTNDRYAYNSFTMQTGGQSVTVRFPEHMGKQLMSAAGKGESVSVKGFTENGPDGVNAFQLVSVSAGGKQLTDTPPALPVQPVAEAAATFTGSIRDFKRDQGGAIRAITLGNNLQIELPPPAVEQLQSSLKSGDKVKVTGFKDSPPSGVVLASGAPTIVRAQTLEVNGQTYLVR</sequence>
<evidence type="ECO:0008006" key="5">
    <source>
        <dbReference type="Google" id="ProtNLM"/>
    </source>
</evidence>
<comment type="caution">
    <text evidence="3">The sequence shown here is derived from an EMBL/GenBank/DDBJ whole genome shotgun (WGS) entry which is preliminary data.</text>
</comment>
<feature type="chain" id="PRO_5022062640" description="DUF5666 domain-containing protein" evidence="2">
    <location>
        <begin position="24"/>
        <end position="247"/>
    </location>
</feature>
<evidence type="ECO:0000256" key="2">
    <source>
        <dbReference type="SAM" id="SignalP"/>
    </source>
</evidence>
<evidence type="ECO:0000313" key="3">
    <source>
        <dbReference type="EMBL" id="TWR26261.1"/>
    </source>
</evidence>
<feature type="signal peptide" evidence="2">
    <location>
        <begin position="1"/>
        <end position="23"/>
    </location>
</feature>
<keyword evidence="4" id="KW-1185">Reference proteome</keyword>
<protein>
    <recommendedName>
        <fullName evidence="5">DUF5666 domain-containing protein</fullName>
    </recommendedName>
</protein>
<feature type="compositionally biased region" description="Pro residues" evidence="1">
    <location>
        <begin position="33"/>
        <end position="50"/>
    </location>
</feature>
<gene>
    <name evidence="3" type="ORF">FPZ42_11610</name>
</gene>
<dbReference type="Proteomes" id="UP000318010">
    <property type="component" value="Unassembled WGS sequence"/>
</dbReference>
<dbReference type="EMBL" id="VOEI01000003">
    <property type="protein sequence ID" value="TWR26261.1"/>
    <property type="molecule type" value="Genomic_DNA"/>
</dbReference>
<organism evidence="3 4">
    <name type="scientific">Mucilaginibacter achroorhodeus</name>
    <dbReference type="NCBI Taxonomy" id="2599294"/>
    <lineage>
        <taxon>Bacteria</taxon>
        <taxon>Pseudomonadati</taxon>
        <taxon>Bacteroidota</taxon>
        <taxon>Sphingobacteriia</taxon>
        <taxon>Sphingobacteriales</taxon>
        <taxon>Sphingobacteriaceae</taxon>
        <taxon>Mucilaginibacter</taxon>
    </lineage>
</organism>
<feature type="region of interest" description="Disordered" evidence="1">
    <location>
        <begin position="31"/>
        <end position="57"/>
    </location>
</feature>
<evidence type="ECO:0000313" key="4">
    <source>
        <dbReference type="Proteomes" id="UP000318010"/>
    </source>
</evidence>
<dbReference type="RefSeq" id="WP_146271520.1">
    <property type="nucleotide sequence ID" value="NZ_VOEI01000003.1"/>
</dbReference>
<evidence type="ECO:0000256" key="1">
    <source>
        <dbReference type="SAM" id="MobiDB-lite"/>
    </source>
</evidence>
<reference evidence="3 4" key="1">
    <citation type="submission" date="2019-07" db="EMBL/GenBank/DDBJ databases">
        <authorList>
            <person name="Kim J."/>
        </authorList>
    </citation>
    <scope>NUCLEOTIDE SEQUENCE [LARGE SCALE GENOMIC DNA]</scope>
    <source>
        <strain evidence="3 4">MJ1a</strain>
    </source>
</reference>
<proteinExistence type="predicted"/>
<keyword evidence="2" id="KW-0732">Signal</keyword>
<dbReference type="AlphaFoldDB" id="A0A563U4J1"/>
<accession>A0A563U4J1</accession>
<dbReference type="OrthoDB" id="880749at2"/>